<accession>Q6KIF5</accession>
<dbReference type="RefSeq" id="WP_011264655.1">
    <property type="nucleotide sequence ID" value="NC_006908.1"/>
</dbReference>
<proteinExistence type="predicted"/>
<dbReference type="KEGG" id="mmo:MMOB1350"/>
<reference evidence="1 2" key="1">
    <citation type="journal article" date="2004" name="Genome Res.">
        <title>The complete genome and proteome of Mycoplasma mobile.</title>
        <authorList>
            <person name="Jaffe J.D."/>
            <person name="Stange-Thomann N."/>
            <person name="Smith C."/>
            <person name="DeCaprio D."/>
            <person name="Fisher S."/>
            <person name="Butler J."/>
            <person name="Calvo S."/>
            <person name="Elkins T."/>
            <person name="FitzGerald M.G."/>
            <person name="Hafez N."/>
            <person name="Kodira C.D."/>
            <person name="Major J."/>
            <person name="Wang S."/>
            <person name="Wilkinson J."/>
            <person name="Nicol R."/>
            <person name="Nusbaum C."/>
            <person name="Birren B."/>
            <person name="Berg H.C."/>
            <person name="Church G.M."/>
        </authorList>
    </citation>
    <scope>NUCLEOTIDE SEQUENCE [LARGE SCALE GENOMIC DNA]</scope>
    <source>
        <strain evidence="2">ATCC 43663 / 163K / NCTC 11711</strain>
    </source>
</reference>
<protein>
    <submittedName>
        <fullName evidence="1">Expressed protein</fullName>
    </submittedName>
</protein>
<name>Q6KIF5_MYCM1</name>
<sequence length="238" mass="27020">MKKRTKIIAFSLIATSVVSIVVPTTIVLVNQNQKIEENKNFAKQILNFIEKNQKTNNQVRIRTNSVSIFQISKRNFENFLENKPIIENIIGLLGISLNSQSISLSTEFVDKNINPNPNMIINFAIELGEGSARVKESINISVTNGFQTSETYLNKIKLNYENNFTSGQIKLRNSASIENLDENNLVQNLIGIEIFSNTKISTYNFIKNNEARTINFGFKISLIDSQIFDQTIIFTINF</sequence>
<dbReference type="STRING" id="267748.MMOB1350"/>
<dbReference type="EMBL" id="AE017308">
    <property type="protein sequence ID" value="AAT27621.1"/>
    <property type="molecule type" value="Genomic_DNA"/>
</dbReference>
<dbReference type="AlphaFoldDB" id="Q6KIF5"/>
<dbReference type="HOGENOM" id="CLU_1164850_0_0_14"/>
<organism evidence="1 2">
    <name type="scientific">Mycoplasma mobile (strain ATCC 43663 / 163K / NCTC 11711)</name>
    <name type="common">Mesomycoplasma mobile</name>
    <dbReference type="NCBI Taxonomy" id="267748"/>
    <lineage>
        <taxon>Bacteria</taxon>
        <taxon>Bacillati</taxon>
        <taxon>Mycoplasmatota</taxon>
        <taxon>Mycoplasmoidales</taxon>
        <taxon>Metamycoplasmataceae</taxon>
        <taxon>Mesomycoplasma</taxon>
    </lineage>
</organism>
<evidence type="ECO:0000313" key="1">
    <source>
        <dbReference type="EMBL" id="AAT27621.1"/>
    </source>
</evidence>
<evidence type="ECO:0000313" key="2">
    <source>
        <dbReference type="Proteomes" id="UP000009072"/>
    </source>
</evidence>
<dbReference type="Proteomes" id="UP000009072">
    <property type="component" value="Chromosome"/>
</dbReference>
<gene>
    <name evidence="1" type="ordered locus">MMOB1350</name>
</gene>
<keyword evidence="2" id="KW-1185">Reference proteome</keyword>